<dbReference type="AlphaFoldDB" id="A0A7C2K467"/>
<protein>
    <submittedName>
        <fullName evidence="2">ArsR family transcriptional regulator</fullName>
    </submittedName>
</protein>
<dbReference type="InterPro" id="IPR036388">
    <property type="entry name" value="WH-like_DNA-bd_sf"/>
</dbReference>
<dbReference type="InterPro" id="IPR011991">
    <property type="entry name" value="ArsR-like_HTH"/>
</dbReference>
<proteinExistence type="predicted"/>
<gene>
    <name evidence="2" type="ORF">ENQ77_02770</name>
</gene>
<accession>A0A7C2K467</accession>
<feature type="domain" description="ArnR1-like winged helix-turn-helix" evidence="1">
    <location>
        <begin position="21"/>
        <end position="88"/>
    </location>
</feature>
<evidence type="ECO:0000313" key="2">
    <source>
        <dbReference type="EMBL" id="HEN27585.1"/>
    </source>
</evidence>
<organism evidence="2">
    <name type="scientific">candidate division WOR-3 bacterium</name>
    <dbReference type="NCBI Taxonomy" id="2052148"/>
    <lineage>
        <taxon>Bacteria</taxon>
        <taxon>Bacteria division WOR-3</taxon>
    </lineage>
</organism>
<reference evidence="2" key="1">
    <citation type="journal article" date="2020" name="mSystems">
        <title>Genome- and Community-Level Interaction Insights into Carbon Utilization and Element Cycling Functions of Hydrothermarchaeota in Hydrothermal Sediment.</title>
        <authorList>
            <person name="Zhou Z."/>
            <person name="Liu Y."/>
            <person name="Xu W."/>
            <person name="Pan J."/>
            <person name="Luo Z.H."/>
            <person name="Li M."/>
        </authorList>
    </citation>
    <scope>NUCLEOTIDE SEQUENCE [LARGE SCALE GENOMIC DNA]</scope>
    <source>
        <strain evidence="2">SpSt-34</strain>
    </source>
</reference>
<dbReference type="CDD" id="cd00090">
    <property type="entry name" value="HTH_ARSR"/>
    <property type="match status" value="1"/>
</dbReference>
<name>A0A7C2K467_UNCW3</name>
<sequence>MNWTLYGYVIASEYRKKIMLCLSERPKSLKEVSKETNLYLSHASSIVNDLVKKGLIECLTPNLKKGKIFCLTVDGKEIVELLKKIEGMSLC</sequence>
<dbReference type="Gene3D" id="1.10.10.10">
    <property type="entry name" value="Winged helix-like DNA-binding domain superfamily/Winged helix DNA-binding domain"/>
    <property type="match status" value="1"/>
</dbReference>
<evidence type="ECO:0000259" key="1">
    <source>
        <dbReference type="Pfam" id="PF14947"/>
    </source>
</evidence>
<dbReference type="InterPro" id="IPR038723">
    <property type="entry name" value="ArnR1-like_HTH"/>
</dbReference>
<dbReference type="EMBL" id="DSOL01000079">
    <property type="protein sequence ID" value="HEN27585.1"/>
    <property type="molecule type" value="Genomic_DNA"/>
</dbReference>
<comment type="caution">
    <text evidence="2">The sequence shown here is derived from an EMBL/GenBank/DDBJ whole genome shotgun (WGS) entry which is preliminary data.</text>
</comment>
<dbReference type="SUPFAM" id="SSF46785">
    <property type="entry name" value="Winged helix' DNA-binding domain"/>
    <property type="match status" value="1"/>
</dbReference>
<dbReference type="Pfam" id="PF14947">
    <property type="entry name" value="HTH_45"/>
    <property type="match status" value="1"/>
</dbReference>
<dbReference type="InterPro" id="IPR036390">
    <property type="entry name" value="WH_DNA-bd_sf"/>
</dbReference>